<evidence type="ECO:0000256" key="2">
    <source>
        <dbReference type="ARBA" id="ARBA00005695"/>
    </source>
</evidence>
<proteinExistence type="inferred from homology"/>
<comment type="subcellular location">
    <subcellularLocation>
        <location evidence="1">Periplasm</location>
    </subcellularLocation>
</comment>
<dbReference type="GO" id="GO:1904680">
    <property type="term" value="F:peptide transmembrane transporter activity"/>
    <property type="evidence" value="ECO:0007669"/>
    <property type="project" value="TreeGrafter"/>
</dbReference>
<dbReference type="InterPro" id="IPR030678">
    <property type="entry name" value="Peptide/Ni-bd"/>
</dbReference>
<dbReference type="InterPro" id="IPR000914">
    <property type="entry name" value="SBP_5_dom"/>
</dbReference>
<protein>
    <submittedName>
        <fullName evidence="6">Microcin C transport system substrate-binding protein</fullName>
    </submittedName>
</protein>
<name>A0A2T0RPJ1_9RHOB</name>
<dbReference type="AlphaFoldDB" id="A0A2T0RPJ1"/>
<dbReference type="PANTHER" id="PTHR30290:SF64">
    <property type="entry name" value="ABC TRANSPORTER PERIPLASMIC BINDING PROTEIN"/>
    <property type="match status" value="1"/>
</dbReference>
<dbReference type="InterPro" id="IPR039424">
    <property type="entry name" value="SBP_5"/>
</dbReference>
<dbReference type="Gene3D" id="3.10.105.10">
    <property type="entry name" value="Dipeptide-binding Protein, Domain 3"/>
    <property type="match status" value="1"/>
</dbReference>
<dbReference type="EMBL" id="PVTD01000005">
    <property type="protein sequence ID" value="PRY23106.1"/>
    <property type="molecule type" value="Genomic_DNA"/>
</dbReference>
<dbReference type="GO" id="GO:0042884">
    <property type="term" value="P:microcin transport"/>
    <property type="evidence" value="ECO:0007669"/>
    <property type="project" value="TreeGrafter"/>
</dbReference>
<feature type="chain" id="PRO_5015615800" evidence="4">
    <location>
        <begin position="31"/>
        <end position="627"/>
    </location>
</feature>
<comment type="similarity">
    <text evidence="2">Belongs to the bacterial solute-binding protein 5 family.</text>
</comment>
<dbReference type="GO" id="GO:0043190">
    <property type="term" value="C:ATP-binding cassette (ABC) transporter complex"/>
    <property type="evidence" value="ECO:0007669"/>
    <property type="project" value="InterPro"/>
</dbReference>
<evidence type="ECO:0000259" key="5">
    <source>
        <dbReference type="Pfam" id="PF00496"/>
    </source>
</evidence>
<keyword evidence="7" id="KW-1185">Reference proteome</keyword>
<evidence type="ECO:0000256" key="4">
    <source>
        <dbReference type="SAM" id="SignalP"/>
    </source>
</evidence>
<dbReference type="OrthoDB" id="9803988at2"/>
<dbReference type="Gene3D" id="3.40.190.10">
    <property type="entry name" value="Periplasmic binding protein-like II"/>
    <property type="match status" value="1"/>
</dbReference>
<dbReference type="GO" id="GO:0030288">
    <property type="term" value="C:outer membrane-bounded periplasmic space"/>
    <property type="evidence" value="ECO:0007669"/>
    <property type="project" value="TreeGrafter"/>
</dbReference>
<dbReference type="CDD" id="cd08497">
    <property type="entry name" value="MbnE-like"/>
    <property type="match status" value="1"/>
</dbReference>
<dbReference type="GO" id="GO:0015833">
    <property type="term" value="P:peptide transport"/>
    <property type="evidence" value="ECO:0007669"/>
    <property type="project" value="TreeGrafter"/>
</dbReference>
<evidence type="ECO:0000256" key="3">
    <source>
        <dbReference type="ARBA" id="ARBA00022729"/>
    </source>
</evidence>
<comment type="caution">
    <text evidence="6">The sequence shown here is derived from an EMBL/GenBank/DDBJ whole genome shotgun (WGS) entry which is preliminary data.</text>
</comment>
<evidence type="ECO:0000313" key="7">
    <source>
        <dbReference type="Proteomes" id="UP000239480"/>
    </source>
</evidence>
<feature type="domain" description="Solute-binding protein family 5" evidence="5">
    <location>
        <begin position="117"/>
        <end position="525"/>
    </location>
</feature>
<evidence type="ECO:0000256" key="1">
    <source>
        <dbReference type="ARBA" id="ARBA00004418"/>
    </source>
</evidence>
<gene>
    <name evidence="6" type="ORF">CLV78_105158</name>
</gene>
<reference evidence="6 7" key="1">
    <citation type="submission" date="2018-03" db="EMBL/GenBank/DDBJ databases">
        <title>Genomic Encyclopedia of Archaeal and Bacterial Type Strains, Phase II (KMG-II): from individual species to whole genera.</title>
        <authorList>
            <person name="Goeker M."/>
        </authorList>
    </citation>
    <scope>NUCLEOTIDE SEQUENCE [LARGE SCALE GENOMIC DNA]</scope>
    <source>
        <strain evidence="6 7">DSM 29328</strain>
    </source>
</reference>
<dbReference type="Pfam" id="PF00496">
    <property type="entry name" value="SBP_bac_5"/>
    <property type="match status" value="1"/>
</dbReference>
<feature type="signal peptide" evidence="4">
    <location>
        <begin position="1"/>
        <end position="30"/>
    </location>
</feature>
<evidence type="ECO:0000313" key="6">
    <source>
        <dbReference type="EMBL" id="PRY23106.1"/>
    </source>
</evidence>
<dbReference type="PIRSF" id="PIRSF002741">
    <property type="entry name" value="MppA"/>
    <property type="match status" value="1"/>
</dbReference>
<sequence>MTMPEFLSPIATRARLAMSGAALLAMTAFAQATPEGWINSHGITTFTGDPLKYAADFEHLDYVNPDAPKGGEMSVWGFGGYDSMNPYSVKGRAAGLATAPYETLLESVADEIGSNYGLLAETIEFPEDRSEVIFTLREVATFSDGTPVTAEDVLFSYELFREKGLPSFRAVLREQVKEGEVLDERRVRYIFHEDQPKRDLIQTVGSLPVFSKAHYEANGLDLEENSMTPFLGSGAYVPDQLDVGKRATYKRNPDYWGKDLPINKGRHNFDSLRVEYFADYNVAFEGFKGGSYHFRNEASSKNWATSYDFPAIKNGHVKKVELHDGTIATGQSFVMNLRREQFQDPRVREAIGLLFNFEWSNEQLFYGLYARVNSFWENSELAATGQPSPEELALLEPLKEHLPEGVLDSEPVMAPTSSARQLDRKNLRKASNLLDQAGWIVGDDGMRRKDGKVLKVEFLNDSQTFDRVINPYVENLRRAGIDAVHSRVDQAEATNRERNYDFDIATDQFPMGYVPGAGLKQYFGSETADSSVFNSMGLKSPAVDALVDTIIGAQSKDELHVAVKALDRVLRAERFWVPQWYKDKHTVAYFDMYEHPEPLPPYALGHLDFWWYNAEKAEKLKAAGVLR</sequence>
<dbReference type="Proteomes" id="UP000239480">
    <property type="component" value="Unassembled WGS sequence"/>
</dbReference>
<dbReference type="SUPFAM" id="SSF53850">
    <property type="entry name" value="Periplasmic binding protein-like II"/>
    <property type="match status" value="1"/>
</dbReference>
<keyword evidence="3 4" id="KW-0732">Signal</keyword>
<organism evidence="6 7">
    <name type="scientific">Aliiruegeria haliotis</name>
    <dbReference type="NCBI Taxonomy" id="1280846"/>
    <lineage>
        <taxon>Bacteria</taxon>
        <taxon>Pseudomonadati</taxon>
        <taxon>Pseudomonadota</taxon>
        <taxon>Alphaproteobacteria</taxon>
        <taxon>Rhodobacterales</taxon>
        <taxon>Roseobacteraceae</taxon>
        <taxon>Aliiruegeria</taxon>
    </lineage>
</organism>
<accession>A0A2T0RPJ1</accession>
<dbReference type="PANTHER" id="PTHR30290">
    <property type="entry name" value="PERIPLASMIC BINDING COMPONENT OF ABC TRANSPORTER"/>
    <property type="match status" value="1"/>
</dbReference>